<dbReference type="CDD" id="cd06260">
    <property type="entry name" value="DUF820-like"/>
    <property type="match status" value="1"/>
</dbReference>
<dbReference type="InterPro" id="IPR011335">
    <property type="entry name" value="Restrct_endonuc-II-like"/>
</dbReference>
<feature type="domain" description="Putative restriction endonuclease" evidence="1">
    <location>
        <begin position="12"/>
        <end position="181"/>
    </location>
</feature>
<accession>A0A951QTI1</accession>
<evidence type="ECO:0000259" key="1">
    <source>
        <dbReference type="Pfam" id="PF05685"/>
    </source>
</evidence>
<keyword evidence="2" id="KW-0378">Hydrolase</keyword>
<dbReference type="EMBL" id="JAHHGZ010000032">
    <property type="protein sequence ID" value="MBW4670555.1"/>
    <property type="molecule type" value="Genomic_DNA"/>
</dbReference>
<sequence>MSVQTVKRLYTPEEYLELEEQAEFKSEYRDGEIVPMTGGTTNHNQIALNLAASLKFTLKGQNYRVFISDVRLWIPKHRQHTYPDVMIIHGKPVYTGTSTTTVTNPLLIVEVLSKSTQNYDQGNKFLYYRSIPEFKEYVLIDQYQYHVMHYVKTADGKWVFDEIEEESATLSLETVDFQITLSDLYEQVDFAENDGED</sequence>
<dbReference type="Proteomes" id="UP000729701">
    <property type="component" value="Unassembled WGS sequence"/>
</dbReference>
<organism evidence="2 3">
    <name type="scientific">Cyanomargarita calcarea GSE-NOS-MK-12-04C</name>
    <dbReference type="NCBI Taxonomy" id="2839659"/>
    <lineage>
        <taxon>Bacteria</taxon>
        <taxon>Bacillati</taxon>
        <taxon>Cyanobacteriota</taxon>
        <taxon>Cyanophyceae</taxon>
        <taxon>Nostocales</taxon>
        <taxon>Cyanomargaritaceae</taxon>
        <taxon>Cyanomargarita</taxon>
    </lineage>
</organism>
<keyword evidence="2" id="KW-0540">Nuclease</keyword>
<proteinExistence type="predicted"/>
<dbReference type="InterPro" id="IPR008538">
    <property type="entry name" value="Uma2"/>
</dbReference>
<name>A0A951QTI1_9CYAN</name>
<dbReference type="Gene3D" id="3.90.1570.10">
    <property type="entry name" value="tt1808, chain A"/>
    <property type="match status" value="1"/>
</dbReference>
<dbReference type="PANTHER" id="PTHR36558:SF1">
    <property type="entry name" value="RESTRICTION ENDONUCLEASE DOMAIN-CONTAINING PROTEIN-RELATED"/>
    <property type="match status" value="1"/>
</dbReference>
<dbReference type="SUPFAM" id="SSF52980">
    <property type="entry name" value="Restriction endonuclease-like"/>
    <property type="match status" value="1"/>
</dbReference>
<dbReference type="AlphaFoldDB" id="A0A951QTI1"/>
<dbReference type="Pfam" id="PF05685">
    <property type="entry name" value="Uma2"/>
    <property type="match status" value="1"/>
</dbReference>
<evidence type="ECO:0000313" key="3">
    <source>
        <dbReference type="Proteomes" id="UP000729701"/>
    </source>
</evidence>
<dbReference type="GO" id="GO:0004519">
    <property type="term" value="F:endonuclease activity"/>
    <property type="evidence" value="ECO:0007669"/>
    <property type="project" value="UniProtKB-KW"/>
</dbReference>
<protein>
    <submittedName>
        <fullName evidence="2">Uma2 family endonuclease</fullName>
    </submittedName>
</protein>
<dbReference type="InterPro" id="IPR012296">
    <property type="entry name" value="Nuclease_put_TT1808"/>
</dbReference>
<gene>
    <name evidence="2" type="ORF">KME60_24835</name>
</gene>
<reference evidence="2" key="1">
    <citation type="submission" date="2021-05" db="EMBL/GenBank/DDBJ databases">
        <authorList>
            <person name="Pietrasiak N."/>
            <person name="Ward R."/>
            <person name="Stajich J.E."/>
            <person name="Kurbessoian T."/>
        </authorList>
    </citation>
    <scope>NUCLEOTIDE SEQUENCE</scope>
    <source>
        <strain evidence="2">GSE-NOS-MK-12-04C</strain>
    </source>
</reference>
<dbReference type="PANTHER" id="PTHR36558">
    <property type="entry name" value="GLR1098 PROTEIN"/>
    <property type="match status" value="1"/>
</dbReference>
<reference evidence="2" key="2">
    <citation type="journal article" date="2022" name="Microbiol. Resour. Announc.">
        <title>Metagenome Sequencing to Explore Phylogenomics of Terrestrial Cyanobacteria.</title>
        <authorList>
            <person name="Ward R.D."/>
            <person name="Stajich J.E."/>
            <person name="Johansen J.R."/>
            <person name="Huntemann M."/>
            <person name="Clum A."/>
            <person name="Foster B."/>
            <person name="Foster B."/>
            <person name="Roux S."/>
            <person name="Palaniappan K."/>
            <person name="Varghese N."/>
            <person name="Mukherjee S."/>
            <person name="Reddy T.B.K."/>
            <person name="Daum C."/>
            <person name="Copeland A."/>
            <person name="Chen I.A."/>
            <person name="Ivanova N.N."/>
            <person name="Kyrpides N.C."/>
            <person name="Shapiro N."/>
            <person name="Eloe-Fadrosh E.A."/>
            <person name="Pietrasiak N."/>
        </authorList>
    </citation>
    <scope>NUCLEOTIDE SEQUENCE</scope>
    <source>
        <strain evidence="2">GSE-NOS-MK-12-04C</strain>
    </source>
</reference>
<comment type="caution">
    <text evidence="2">The sequence shown here is derived from an EMBL/GenBank/DDBJ whole genome shotgun (WGS) entry which is preliminary data.</text>
</comment>
<keyword evidence="2" id="KW-0255">Endonuclease</keyword>
<evidence type="ECO:0000313" key="2">
    <source>
        <dbReference type="EMBL" id="MBW4670555.1"/>
    </source>
</evidence>